<comment type="similarity">
    <text evidence="1 3">Belongs to the enoyl-CoA hydratase/isomerase family.</text>
</comment>
<dbReference type="RefSeq" id="WP_381432589.1">
    <property type="nucleotide sequence ID" value="NZ_JBHSNO010000005.1"/>
</dbReference>
<dbReference type="InterPro" id="IPR029045">
    <property type="entry name" value="ClpP/crotonase-like_dom_sf"/>
</dbReference>
<evidence type="ECO:0000256" key="3">
    <source>
        <dbReference type="RuleBase" id="RU003707"/>
    </source>
</evidence>
<dbReference type="InterPro" id="IPR014748">
    <property type="entry name" value="Enoyl-CoA_hydra_C"/>
</dbReference>
<dbReference type="InterPro" id="IPR018376">
    <property type="entry name" value="Enoyl-CoA_hyd/isom_CS"/>
</dbReference>
<evidence type="ECO:0000256" key="2">
    <source>
        <dbReference type="ARBA" id="ARBA00023239"/>
    </source>
</evidence>
<dbReference type="InterPro" id="IPR001753">
    <property type="entry name" value="Enoyl-CoA_hydra/iso"/>
</dbReference>
<dbReference type="Gene3D" id="3.90.226.10">
    <property type="entry name" value="2-enoyl-CoA Hydratase, Chain A, domain 1"/>
    <property type="match status" value="1"/>
</dbReference>
<reference evidence="5" key="1">
    <citation type="journal article" date="2019" name="Int. J. Syst. Evol. Microbiol.">
        <title>The Global Catalogue of Microorganisms (GCM) 10K type strain sequencing project: providing services to taxonomists for standard genome sequencing and annotation.</title>
        <authorList>
            <consortium name="The Broad Institute Genomics Platform"/>
            <consortium name="The Broad Institute Genome Sequencing Center for Infectious Disease"/>
            <person name="Wu L."/>
            <person name="Ma J."/>
        </authorList>
    </citation>
    <scope>NUCLEOTIDE SEQUENCE [LARGE SCALE GENOMIC DNA]</scope>
    <source>
        <strain evidence="5">CGMCC 4.1434</strain>
    </source>
</reference>
<keyword evidence="2" id="KW-0456">Lyase</keyword>
<gene>
    <name evidence="4" type="ORF">ACFPRA_08330</name>
</gene>
<evidence type="ECO:0000313" key="4">
    <source>
        <dbReference type="EMBL" id="MFC5588891.1"/>
    </source>
</evidence>
<dbReference type="Gene3D" id="1.10.12.10">
    <property type="entry name" value="Lyase 2-enoyl-coa Hydratase, Chain A, domain 2"/>
    <property type="match status" value="1"/>
</dbReference>
<evidence type="ECO:0000256" key="1">
    <source>
        <dbReference type="ARBA" id="ARBA00005254"/>
    </source>
</evidence>
<dbReference type="PANTHER" id="PTHR11941:SF133">
    <property type="entry name" value="1,2-EPOXYPHENYLACETYL-COA ISOMERASE"/>
    <property type="match status" value="1"/>
</dbReference>
<name>A0ABW0TJE6_9BACL</name>
<sequence>MGNLVEMEELVKIEVQGEIGHIIMNRPKKLNALSKELVEQVIQSLDQLSQNDAVKAIILSGNGNAFCAGGDIESMNSLSDANEIVKWIDIASGLSKMLMNAEKYVIAAVHGYAAGAGFSIALAADFIVADEQAKFALSFTNIGLIPDLGLIKSLTERVSPSIAKEWISSGKVLTSKEAHAHGIINRISTGSVVEEAVRFAEFIVKGPSISNKYVKYLVNHVGELHQETAFAQENMIQAMLLQTQDHKEGIAAFLEKREARFTGK</sequence>
<dbReference type="EMBL" id="JBHSNO010000005">
    <property type="protein sequence ID" value="MFC5588891.1"/>
    <property type="molecule type" value="Genomic_DNA"/>
</dbReference>
<comment type="caution">
    <text evidence="4">The sequence shown here is derived from an EMBL/GenBank/DDBJ whole genome shotgun (WGS) entry which is preliminary data.</text>
</comment>
<dbReference type="CDD" id="cd06558">
    <property type="entry name" value="crotonase-like"/>
    <property type="match status" value="1"/>
</dbReference>
<keyword evidence="5" id="KW-1185">Reference proteome</keyword>
<organism evidence="4 5">
    <name type="scientific">Sporosarcina soli</name>
    <dbReference type="NCBI Taxonomy" id="334736"/>
    <lineage>
        <taxon>Bacteria</taxon>
        <taxon>Bacillati</taxon>
        <taxon>Bacillota</taxon>
        <taxon>Bacilli</taxon>
        <taxon>Bacillales</taxon>
        <taxon>Caryophanaceae</taxon>
        <taxon>Sporosarcina</taxon>
    </lineage>
</organism>
<proteinExistence type="inferred from homology"/>
<protein>
    <submittedName>
        <fullName evidence="4">Enoyl-CoA hydratase/isomerase family protein</fullName>
    </submittedName>
</protein>
<dbReference type="PROSITE" id="PS00166">
    <property type="entry name" value="ENOYL_COA_HYDRATASE"/>
    <property type="match status" value="1"/>
</dbReference>
<evidence type="ECO:0000313" key="5">
    <source>
        <dbReference type="Proteomes" id="UP001596109"/>
    </source>
</evidence>
<dbReference type="Proteomes" id="UP001596109">
    <property type="component" value="Unassembled WGS sequence"/>
</dbReference>
<dbReference type="PANTHER" id="PTHR11941">
    <property type="entry name" value="ENOYL-COA HYDRATASE-RELATED"/>
    <property type="match status" value="1"/>
</dbReference>
<dbReference type="SUPFAM" id="SSF52096">
    <property type="entry name" value="ClpP/crotonase"/>
    <property type="match status" value="1"/>
</dbReference>
<accession>A0ABW0TJE6</accession>
<dbReference type="Pfam" id="PF00378">
    <property type="entry name" value="ECH_1"/>
    <property type="match status" value="1"/>
</dbReference>